<keyword evidence="2" id="KW-1133">Transmembrane helix</keyword>
<dbReference type="Proteomes" id="UP000230066">
    <property type="component" value="Unassembled WGS sequence"/>
</dbReference>
<dbReference type="AlphaFoldDB" id="A0A4E0S089"/>
<keyword evidence="4" id="KW-1185">Reference proteome</keyword>
<dbReference type="InterPro" id="IPR040632">
    <property type="entry name" value="Sulfotransfer_4"/>
</dbReference>
<dbReference type="EMBL" id="JXXN02002198">
    <property type="protein sequence ID" value="THD23340.1"/>
    <property type="molecule type" value="Genomic_DNA"/>
</dbReference>
<evidence type="ECO:0000256" key="1">
    <source>
        <dbReference type="SAM" id="MobiDB-lite"/>
    </source>
</evidence>
<proteinExistence type="predicted"/>
<organism evidence="3 4">
    <name type="scientific">Fasciola hepatica</name>
    <name type="common">Liver fluke</name>
    <dbReference type="NCBI Taxonomy" id="6192"/>
    <lineage>
        <taxon>Eukaryota</taxon>
        <taxon>Metazoa</taxon>
        <taxon>Spiralia</taxon>
        <taxon>Lophotrochozoa</taxon>
        <taxon>Platyhelminthes</taxon>
        <taxon>Trematoda</taxon>
        <taxon>Digenea</taxon>
        <taxon>Plagiorchiida</taxon>
        <taxon>Echinostomata</taxon>
        <taxon>Echinostomatoidea</taxon>
        <taxon>Fasciolidae</taxon>
        <taxon>Fasciola</taxon>
    </lineage>
</organism>
<evidence type="ECO:0000313" key="4">
    <source>
        <dbReference type="Proteomes" id="UP000230066"/>
    </source>
</evidence>
<keyword evidence="2" id="KW-0812">Transmembrane</keyword>
<dbReference type="SUPFAM" id="SSF52540">
    <property type="entry name" value="P-loop containing nucleoside triphosphate hydrolases"/>
    <property type="match status" value="1"/>
</dbReference>
<sequence>MNEPFFGHTDVIQRESDEKAVFVIAAGCSDGEIAVIKAALEILFHKPCYDLTTMISKHPEHIRKWIELDKRLLDSSDKVDEEKLGDCDLIRDILQGYACAVDFPVISYYWFVMQAYPSAKIVIAYPDTVSWSRYLRKIRDLRKQLDDTKLEIKIPSMKNGHDIGEFLDRVCYRLLGSENKLATDQSIADSLANWIQDGRARIPSERLLVYNTDDEWEPLCEFLGMEIPDEPFPEEQDQRPLSTFFDIIKNGENNNINRSSNNDDNTTNSPTTYTPTINTTNTGGHKCNTKDDGNNVISNNNKTTTTNIDDNIKVEEDINNTSNNKSNDYKHSLWGFLPTVAVIIAIGALLGFMYKRKSHASF</sequence>
<gene>
    <name evidence="3" type="ORF">D915_005752</name>
</gene>
<reference evidence="3" key="1">
    <citation type="submission" date="2019-03" db="EMBL/GenBank/DDBJ databases">
        <title>Improved annotation for the trematode Fasciola hepatica.</title>
        <authorList>
            <person name="Choi Y.-J."/>
            <person name="Martin J."/>
            <person name="Mitreva M."/>
        </authorList>
    </citation>
    <scope>NUCLEOTIDE SEQUENCE [LARGE SCALE GENOMIC DNA]</scope>
</reference>
<name>A0A4E0S089_FASHE</name>
<dbReference type="PANTHER" id="PTHR36978:SF4">
    <property type="entry name" value="P-LOOP CONTAINING NUCLEOSIDE TRIPHOSPHATE HYDROLASE PROTEIN"/>
    <property type="match status" value="1"/>
</dbReference>
<feature type="region of interest" description="Disordered" evidence="1">
    <location>
        <begin position="252"/>
        <end position="302"/>
    </location>
</feature>
<keyword evidence="2" id="KW-0472">Membrane</keyword>
<dbReference type="InterPro" id="IPR027417">
    <property type="entry name" value="P-loop_NTPase"/>
</dbReference>
<evidence type="ECO:0000256" key="2">
    <source>
        <dbReference type="SAM" id="Phobius"/>
    </source>
</evidence>
<evidence type="ECO:0000313" key="3">
    <source>
        <dbReference type="EMBL" id="THD23340.1"/>
    </source>
</evidence>
<feature type="compositionally biased region" description="Low complexity" evidence="1">
    <location>
        <begin position="253"/>
        <end position="282"/>
    </location>
</feature>
<accession>A0A4E0S089</accession>
<feature type="transmembrane region" description="Helical" evidence="2">
    <location>
        <begin position="333"/>
        <end position="354"/>
    </location>
</feature>
<dbReference type="Gene3D" id="3.40.50.300">
    <property type="entry name" value="P-loop containing nucleotide triphosphate hydrolases"/>
    <property type="match status" value="1"/>
</dbReference>
<dbReference type="PANTHER" id="PTHR36978">
    <property type="entry name" value="P-LOOP CONTAINING NUCLEOTIDE TRIPHOSPHATE HYDROLASE"/>
    <property type="match status" value="1"/>
</dbReference>
<comment type="caution">
    <text evidence="3">The sequence shown here is derived from an EMBL/GenBank/DDBJ whole genome shotgun (WGS) entry which is preliminary data.</text>
</comment>
<protein>
    <submittedName>
        <fullName evidence="3">Uncharacterized protein</fullName>
    </submittedName>
</protein>
<dbReference type="Pfam" id="PF17784">
    <property type="entry name" value="Sulfotransfer_4"/>
    <property type="match status" value="1"/>
</dbReference>